<feature type="compositionally biased region" description="Acidic residues" evidence="1">
    <location>
        <begin position="24"/>
        <end position="39"/>
    </location>
</feature>
<protein>
    <submittedName>
        <fullName evidence="2">Uncharacterized protein</fullName>
    </submittedName>
</protein>
<evidence type="ECO:0000313" key="3">
    <source>
        <dbReference type="Proteomes" id="UP000807716"/>
    </source>
</evidence>
<dbReference type="AlphaFoldDB" id="A0A9P6QJJ6"/>
<evidence type="ECO:0000313" key="2">
    <source>
        <dbReference type="EMBL" id="KAG0268078.1"/>
    </source>
</evidence>
<reference evidence="2" key="1">
    <citation type="journal article" date="2020" name="Fungal Divers.">
        <title>Resolving the Mortierellaceae phylogeny through synthesis of multi-gene phylogenetics and phylogenomics.</title>
        <authorList>
            <person name="Vandepol N."/>
            <person name="Liber J."/>
            <person name="Desiro A."/>
            <person name="Na H."/>
            <person name="Kennedy M."/>
            <person name="Barry K."/>
            <person name="Grigoriev I.V."/>
            <person name="Miller A.N."/>
            <person name="O'Donnell K."/>
            <person name="Stajich J.E."/>
            <person name="Bonito G."/>
        </authorList>
    </citation>
    <scope>NUCLEOTIDE SEQUENCE</scope>
    <source>
        <strain evidence="2">BC1065</strain>
    </source>
</reference>
<dbReference type="EMBL" id="JAAAJB010000060">
    <property type="protein sequence ID" value="KAG0268078.1"/>
    <property type="molecule type" value="Genomic_DNA"/>
</dbReference>
<evidence type="ECO:0000256" key="1">
    <source>
        <dbReference type="SAM" id="MobiDB-lite"/>
    </source>
</evidence>
<comment type="caution">
    <text evidence="2">The sequence shown here is derived from an EMBL/GenBank/DDBJ whole genome shotgun (WGS) entry which is preliminary data.</text>
</comment>
<sequence>MPAVSRRFYEYERRQSSRDHNMAEYEDDDEEEEDDEDDYHYDYRKTDLKQERHSPEPALKGQVLTGVHHSEEQGRAESSSKPSDAASSSSSSSAASGKPPTMDAAISLLQIRSASW</sequence>
<feature type="compositionally biased region" description="Basic and acidic residues" evidence="1">
    <location>
        <begin position="7"/>
        <end position="23"/>
    </location>
</feature>
<proteinExistence type="predicted"/>
<feature type="compositionally biased region" description="Low complexity" evidence="1">
    <location>
        <begin position="76"/>
        <end position="96"/>
    </location>
</feature>
<feature type="region of interest" description="Disordered" evidence="1">
    <location>
        <begin position="1"/>
        <end position="101"/>
    </location>
</feature>
<feature type="compositionally biased region" description="Basic and acidic residues" evidence="1">
    <location>
        <begin position="40"/>
        <end position="55"/>
    </location>
</feature>
<dbReference type="Proteomes" id="UP000807716">
    <property type="component" value="Unassembled WGS sequence"/>
</dbReference>
<organism evidence="2 3">
    <name type="scientific">Actinomortierella ambigua</name>
    <dbReference type="NCBI Taxonomy" id="1343610"/>
    <lineage>
        <taxon>Eukaryota</taxon>
        <taxon>Fungi</taxon>
        <taxon>Fungi incertae sedis</taxon>
        <taxon>Mucoromycota</taxon>
        <taxon>Mortierellomycotina</taxon>
        <taxon>Mortierellomycetes</taxon>
        <taxon>Mortierellales</taxon>
        <taxon>Mortierellaceae</taxon>
        <taxon>Actinomortierella</taxon>
    </lineage>
</organism>
<keyword evidence="3" id="KW-1185">Reference proteome</keyword>
<gene>
    <name evidence="2" type="ORF">DFQ27_007582</name>
</gene>
<accession>A0A9P6QJJ6</accession>
<name>A0A9P6QJJ6_9FUNG</name>